<dbReference type="Proteomes" id="UP000190774">
    <property type="component" value="Unassembled WGS sequence"/>
</dbReference>
<keyword evidence="1" id="KW-0812">Transmembrane</keyword>
<organism evidence="2 3">
    <name type="scientific">Prosthecobacter debontii</name>
    <dbReference type="NCBI Taxonomy" id="48467"/>
    <lineage>
        <taxon>Bacteria</taxon>
        <taxon>Pseudomonadati</taxon>
        <taxon>Verrucomicrobiota</taxon>
        <taxon>Verrucomicrobiia</taxon>
        <taxon>Verrucomicrobiales</taxon>
        <taxon>Verrucomicrobiaceae</taxon>
        <taxon>Prosthecobacter</taxon>
    </lineage>
</organism>
<proteinExistence type="predicted"/>
<keyword evidence="3" id="KW-1185">Reference proteome</keyword>
<evidence type="ECO:0000313" key="3">
    <source>
        <dbReference type="Proteomes" id="UP000190774"/>
    </source>
</evidence>
<reference evidence="3" key="1">
    <citation type="submission" date="2017-02" db="EMBL/GenBank/DDBJ databases">
        <authorList>
            <person name="Varghese N."/>
            <person name="Submissions S."/>
        </authorList>
    </citation>
    <scope>NUCLEOTIDE SEQUENCE [LARGE SCALE GENOMIC DNA]</scope>
    <source>
        <strain evidence="3">ATCC 700200</strain>
    </source>
</reference>
<evidence type="ECO:0000256" key="1">
    <source>
        <dbReference type="SAM" id="Phobius"/>
    </source>
</evidence>
<evidence type="ECO:0000313" key="2">
    <source>
        <dbReference type="EMBL" id="SKA96691.1"/>
    </source>
</evidence>
<dbReference type="RefSeq" id="WP_139373224.1">
    <property type="nucleotide sequence ID" value="NZ_FUYE01000007.1"/>
</dbReference>
<gene>
    <name evidence="2" type="ORF">SAMN02745166_02452</name>
</gene>
<sequence>MMMDILINIASDFAFILLIAFGGWAWFRLTKIRHLRDFFGASSDSPIIVWLSDVPAHYQAKSPDEIFRPDYGANVSVLESQAAQSISDQFRFLVPGTGDLPKFLQRVFLDVKQVETKSAGRQRGWLGFVRGTNISIGGPPFNEASRQFEKVCNLEIGFGDVSDIQEIRVIETVFQRAKQQNQMMGFIARIKNNQNALLYAAGFDDLCSSGAAHFLARRWQDLYARYGTRSFVLVLDFWGVHDLQRDEPRIVLERDLS</sequence>
<dbReference type="EMBL" id="FUYE01000007">
    <property type="protein sequence ID" value="SKA96691.1"/>
    <property type="molecule type" value="Genomic_DNA"/>
</dbReference>
<keyword evidence="1" id="KW-1133">Transmembrane helix</keyword>
<protein>
    <submittedName>
        <fullName evidence="2">Uncharacterized protein</fullName>
    </submittedName>
</protein>
<name>A0A1T4Y5V4_9BACT</name>
<dbReference type="AlphaFoldDB" id="A0A1T4Y5V4"/>
<dbReference type="STRING" id="48467.SAMN02745166_02452"/>
<keyword evidence="1" id="KW-0472">Membrane</keyword>
<accession>A0A1T4Y5V4</accession>
<feature type="transmembrane region" description="Helical" evidence="1">
    <location>
        <begin position="6"/>
        <end position="27"/>
    </location>
</feature>